<gene>
    <name evidence="4" type="ORF">Vretifemale_20769</name>
</gene>
<reference evidence="4" key="1">
    <citation type="journal article" date="2021" name="Proc. Natl. Acad. Sci. U.S.A.">
        <title>Three genomes in the algal genus Volvox reveal the fate of a haploid sex-determining region after a transition to homothallism.</title>
        <authorList>
            <person name="Yamamoto K."/>
            <person name="Hamaji T."/>
            <person name="Kawai-Toyooka H."/>
            <person name="Matsuzaki R."/>
            <person name="Takahashi F."/>
            <person name="Nishimura Y."/>
            <person name="Kawachi M."/>
            <person name="Noguchi H."/>
            <person name="Minakuchi Y."/>
            <person name="Umen J.G."/>
            <person name="Toyoda A."/>
            <person name="Nozaki H."/>
        </authorList>
    </citation>
    <scope>NUCLEOTIDE SEQUENCE</scope>
    <source>
        <strain evidence="4">NIES-3786</strain>
    </source>
</reference>
<organism evidence="4 5">
    <name type="scientific">Volvox reticuliferus</name>
    <dbReference type="NCBI Taxonomy" id="1737510"/>
    <lineage>
        <taxon>Eukaryota</taxon>
        <taxon>Viridiplantae</taxon>
        <taxon>Chlorophyta</taxon>
        <taxon>core chlorophytes</taxon>
        <taxon>Chlorophyceae</taxon>
        <taxon>CS clade</taxon>
        <taxon>Chlamydomonadales</taxon>
        <taxon>Volvocaceae</taxon>
        <taxon>Volvox</taxon>
    </lineage>
</organism>
<protein>
    <recommendedName>
        <fullName evidence="3">EF-hand domain-containing protein</fullName>
    </recommendedName>
</protein>
<dbReference type="Proteomes" id="UP000747110">
    <property type="component" value="Unassembled WGS sequence"/>
</dbReference>
<dbReference type="EMBL" id="BNCP01000095">
    <property type="protein sequence ID" value="GIL93369.1"/>
    <property type="molecule type" value="Genomic_DNA"/>
</dbReference>
<accession>A0A8J4G1Z3</accession>
<sequence length="345" mass="37147">MSLTSYCRLTLQVQRISRRKISSSRTPYRSVRTNHHTACIRANSLKPDLQSLLARFDGDGDGQLTYAEADEAFAALRAQQTLIRSQAHTASGLAAPAPAPVPAVPSNSPSPATWDLQVAKGFRAALARGESPFVALLSYMASKLSNKGKARASVSDLLWSFVGMFLAVTALGVMNLHVRSWPVVGEWHQQGLGLLLGSFGTLCVLIFGRPEAEAVRVWNLLMGHVIATATVLTLLHVLGPSILSRALAMACMIASMMFTDSVHPPGGALVLMAVDSTAIQRIDWWFMLYPSLAVTIALLLPLGVAINWLKRNARFDFPTSSSTASHVPVVEPSPSPSSELRPKLA</sequence>
<evidence type="ECO:0000313" key="4">
    <source>
        <dbReference type="EMBL" id="GIL93369.1"/>
    </source>
</evidence>
<comment type="caution">
    <text evidence="4">The sequence shown here is derived from an EMBL/GenBank/DDBJ whole genome shotgun (WGS) entry which is preliminary data.</text>
</comment>
<dbReference type="PANTHER" id="PTHR33741:SF5">
    <property type="entry name" value="TRANSMEMBRANE PROTEIN DDB_G0269096-RELATED"/>
    <property type="match status" value="1"/>
</dbReference>
<dbReference type="OrthoDB" id="2016548at2759"/>
<feature type="region of interest" description="Disordered" evidence="1">
    <location>
        <begin position="319"/>
        <end position="345"/>
    </location>
</feature>
<evidence type="ECO:0000313" key="5">
    <source>
        <dbReference type="Proteomes" id="UP000747110"/>
    </source>
</evidence>
<keyword evidence="2" id="KW-0812">Transmembrane</keyword>
<feature type="transmembrane region" description="Helical" evidence="2">
    <location>
        <begin position="190"/>
        <end position="208"/>
    </location>
</feature>
<feature type="transmembrane region" description="Helical" evidence="2">
    <location>
        <begin position="220"/>
        <end position="239"/>
    </location>
</feature>
<dbReference type="GO" id="GO:0005509">
    <property type="term" value="F:calcium ion binding"/>
    <property type="evidence" value="ECO:0007669"/>
    <property type="project" value="InterPro"/>
</dbReference>
<evidence type="ECO:0000259" key="3">
    <source>
        <dbReference type="PROSITE" id="PS50222"/>
    </source>
</evidence>
<keyword evidence="5" id="KW-1185">Reference proteome</keyword>
<dbReference type="AlphaFoldDB" id="A0A8J4G1Z3"/>
<name>A0A8J4G1Z3_9CHLO</name>
<keyword evidence="2" id="KW-0472">Membrane</keyword>
<dbReference type="PANTHER" id="PTHR33741">
    <property type="entry name" value="TRANSMEMBRANE PROTEIN DDB_G0269096-RELATED"/>
    <property type="match status" value="1"/>
</dbReference>
<dbReference type="Pfam" id="PF04982">
    <property type="entry name" value="TM_HPP"/>
    <property type="match status" value="1"/>
</dbReference>
<keyword evidence="2" id="KW-1133">Transmembrane helix</keyword>
<dbReference type="PROSITE" id="PS50222">
    <property type="entry name" value="EF_HAND_2"/>
    <property type="match status" value="1"/>
</dbReference>
<evidence type="ECO:0000256" key="2">
    <source>
        <dbReference type="SAM" id="Phobius"/>
    </source>
</evidence>
<feature type="transmembrane region" description="Helical" evidence="2">
    <location>
        <begin position="157"/>
        <end position="178"/>
    </location>
</feature>
<proteinExistence type="predicted"/>
<feature type="transmembrane region" description="Helical" evidence="2">
    <location>
        <begin position="284"/>
        <end position="309"/>
    </location>
</feature>
<dbReference type="InterPro" id="IPR058581">
    <property type="entry name" value="TM_HPP"/>
</dbReference>
<feature type="compositionally biased region" description="Low complexity" evidence="1">
    <location>
        <begin position="327"/>
        <end position="339"/>
    </location>
</feature>
<evidence type="ECO:0000256" key="1">
    <source>
        <dbReference type="SAM" id="MobiDB-lite"/>
    </source>
</evidence>
<dbReference type="InterPro" id="IPR002048">
    <property type="entry name" value="EF_hand_dom"/>
</dbReference>
<feature type="domain" description="EF-hand" evidence="3">
    <location>
        <begin position="44"/>
        <end position="79"/>
    </location>
</feature>
<dbReference type="InterPro" id="IPR007065">
    <property type="entry name" value="HPP"/>
</dbReference>